<feature type="compositionally biased region" description="Polar residues" evidence="1">
    <location>
        <begin position="428"/>
        <end position="439"/>
    </location>
</feature>
<feature type="compositionally biased region" description="Basic and acidic residues" evidence="1">
    <location>
        <begin position="123"/>
        <end position="146"/>
    </location>
</feature>
<evidence type="ECO:0000256" key="1">
    <source>
        <dbReference type="SAM" id="MobiDB-lite"/>
    </source>
</evidence>
<feature type="region of interest" description="Disordered" evidence="1">
    <location>
        <begin position="85"/>
        <end position="336"/>
    </location>
</feature>
<evidence type="ECO:0008006" key="4">
    <source>
        <dbReference type="Google" id="ProtNLM"/>
    </source>
</evidence>
<feature type="compositionally biased region" description="Polar residues" evidence="1">
    <location>
        <begin position="147"/>
        <end position="157"/>
    </location>
</feature>
<dbReference type="RefSeq" id="WP_158917968.1">
    <property type="nucleotide sequence ID" value="NZ_CP047020.1"/>
</dbReference>
<protein>
    <recommendedName>
        <fullName evidence="4">Syndecan 1</fullName>
    </recommendedName>
</protein>
<feature type="compositionally biased region" description="Low complexity" evidence="1">
    <location>
        <begin position="441"/>
        <end position="457"/>
    </location>
</feature>
<feature type="compositionally biased region" description="Low complexity" evidence="1">
    <location>
        <begin position="391"/>
        <end position="420"/>
    </location>
</feature>
<evidence type="ECO:0000313" key="2">
    <source>
        <dbReference type="EMBL" id="QHA02707.1"/>
    </source>
</evidence>
<feature type="compositionally biased region" description="Low complexity" evidence="1">
    <location>
        <begin position="303"/>
        <end position="312"/>
    </location>
</feature>
<feature type="compositionally biased region" description="Low complexity" evidence="1">
    <location>
        <begin position="265"/>
        <end position="278"/>
    </location>
</feature>
<feature type="compositionally biased region" description="Low complexity" evidence="1">
    <location>
        <begin position="480"/>
        <end position="494"/>
    </location>
</feature>
<gene>
    <name evidence="2" type="ORF">GQF42_04880</name>
</gene>
<feature type="compositionally biased region" description="Low complexity" evidence="1">
    <location>
        <begin position="909"/>
        <end position="952"/>
    </location>
</feature>
<reference evidence="2 3" key="1">
    <citation type="submission" date="2019-12" db="EMBL/GenBank/DDBJ databases">
        <title>Streptomyces sp. strain T44 isolated from rhizosphere soil of Broussonetia papyrifera.</title>
        <authorList>
            <person name="Mo P."/>
        </authorList>
    </citation>
    <scope>NUCLEOTIDE SEQUENCE [LARGE SCALE GENOMIC DNA]</scope>
    <source>
        <strain evidence="2 3">T44</strain>
    </source>
</reference>
<feature type="compositionally biased region" description="Low complexity" evidence="1">
    <location>
        <begin position="690"/>
        <end position="701"/>
    </location>
</feature>
<sequence>MPDDWDGGWRRTTAPTLTVARAPLGVSDGLAFRSGLASWQNPSFDAGLGHAQLPSAPVGLIHGVTGPAAPGNSRADGGPLLLRVPRTDAEEPAEAAPASDSGQPGAPRTPQVSRRTRAATPRDAGRRKDSRSARRDGGDPTDRSQASRDVNSGPASGSTGGSQADGAAVTRTSPASGPSGRTVPADAPPRRSSPAPSAPSVQRRADRAAPGRAIVAADPLVPTAVPQQPVQRSAGGFESTGALRPTEPGHPAPGPEIPVVRRIAVVPNSSVDSPVSAPRPSSGRRTAPESARGARTGQVASTEAAQQAAPAGEPEPRAARRTPVRPHALGPSLTVARWTTAPVRRITALRPAVRPAGPAAAPAVDQDAAPTPAVQRAASPARPGSRPPLGEPLAELPATARPLPAGTPETTGPATAPELPILQRRTDTATTASTPQPQVRPSPAGTPDTTSPATAPTLPILQRQTDTAASTPQPLERPSPAGTPGTTGPATGPTLPIVQRQTDTAASTPEARRGAPATPRSGGTPTAEPVAKPDPARPATGPRPSGARARGGLGAPLPAMPQTADMPRPAGPGGRPVAPAGPSTPATPHVQRTPLHPDRPAGGAPERPSGPPRPEGTAPLLGGTDVARRGSTPDSRTDQSVSPSVPDSAPAPATALATPGAAPDPATPLVTPGAPQSVPSAAPEPDAVQRLLAPRTRATTTDGPTVPASTGTTATSASGNRSAAPARSAPGGAPPVVVARAVTVPAPAPGRSPDTSGNRPPGVIDTHPLTAQRRPTHRSLSLLPARPLTVSTRVPEGFTPPAAARTGERPVVSASWRREPSPGRGPVPAAPHVQRNVSAPAPPASGNPPARSTSSVQPRRAVPVVRPNPPVQRAAPVHPQALPVTDPQASPLQDRPVSPAQHAAPPVPVVRATRTTAHGPHSASSRAASVQRQATGAGARAVPPGVPVTAVPSRTVQRTPSAPAVAGRPPGRDTAGSAGVPQDSGIDLDELARRLLEPMARLLRADLRRGRERTGRPYDGRR</sequence>
<feature type="compositionally biased region" description="Low complexity" evidence="1">
    <location>
        <begin position="537"/>
        <end position="548"/>
    </location>
</feature>
<proteinExistence type="predicted"/>
<feature type="compositionally biased region" description="Low complexity" evidence="1">
    <location>
        <begin position="638"/>
        <end position="668"/>
    </location>
</feature>
<name>A0A6I6N0F2_9ACTN</name>
<dbReference type="Proteomes" id="UP000436138">
    <property type="component" value="Chromosome"/>
</dbReference>
<feature type="region of interest" description="Disordered" evidence="1">
    <location>
        <begin position="349"/>
        <end position="986"/>
    </location>
</feature>
<feature type="compositionally biased region" description="Low complexity" evidence="1">
    <location>
        <begin position="349"/>
        <end position="384"/>
    </location>
</feature>
<organism evidence="2 3">
    <name type="scientific">Streptomyces broussonetiae</name>
    <dbReference type="NCBI Taxonomy" id="2686304"/>
    <lineage>
        <taxon>Bacteria</taxon>
        <taxon>Bacillati</taxon>
        <taxon>Actinomycetota</taxon>
        <taxon>Actinomycetes</taxon>
        <taxon>Kitasatosporales</taxon>
        <taxon>Streptomycetaceae</taxon>
        <taxon>Streptomyces</taxon>
    </lineage>
</organism>
<feature type="compositionally biased region" description="Low complexity" evidence="1">
    <location>
        <begin position="708"/>
        <end position="751"/>
    </location>
</feature>
<evidence type="ECO:0000313" key="3">
    <source>
        <dbReference type="Proteomes" id="UP000436138"/>
    </source>
</evidence>
<feature type="compositionally biased region" description="Low complexity" evidence="1">
    <location>
        <begin position="847"/>
        <end position="877"/>
    </location>
</feature>
<feature type="compositionally biased region" description="Low complexity" evidence="1">
    <location>
        <begin position="190"/>
        <end position="202"/>
    </location>
</feature>
<accession>A0A6I6N0F2</accession>
<dbReference type="EMBL" id="CP047020">
    <property type="protein sequence ID" value="QHA02707.1"/>
    <property type="molecule type" value="Genomic_DNA"/>
</dbReference>
<dbReference type="KEGG" id="sbro:GQF42_04880"/>
<dbReference type="AlphaFoldDB" id="A0A6I6N0F2"/>
<feature type="compositionally biased region" description="Polar residues" evidence="1">
    <location>
        <begin position="462"/>
        <end position="473"/>
    </location>
</feature>
<keyword evidence="3" id="KW-1185">Reference proteome</keyword>